<evidence type="ECO:0000313" key="5">
    <source>
        <dbReference type="Proteomes" id="UP000614469"/>
    </source>
</evidence>
<dbReference type="AlphaFoldDB" id="A0A8J6TJJ4"/>
<reference evidence="4 5" key="1">
    <citation type="submission" date="2020-08" db="EMBL/GenBank/DDBJ databases">
        <title>Bridging the membrane lipid divide: bacteria of the FCB group superphylum have the potential to synthesize archaeal ether lipids.</title>
        <authorList>
            <person name="Villanueva L."/>
            <person name="Von Meijenfeldt F.A.B."/>
            <person name="Westbye A.B."/>
            <person name="Yadav S."/>
            <person name="Hopmans E.C."/>
            <person name="Dutilh B.E."/>
            <person name="Sinninghe Damste J.S."/>
        </authorList>
    </citation>
    <scope>NUCLEOTIDE SEQUENCE [LARGE SCALE GENOMIC DNA]</scope>
    <source>
        <strain evidence="4">NIOZ-UU36</strain>
    </source>
</reference>
<dbReference type="SUPFAM" id="SSF51735">
    <property type="entry name" value="NAD(P)-binding Rossmann-fold domains"/>
    <property type="match status" value="1"/>
</dbReference>
<evidence type="ECO:0000313" key="4">
    <source>
        <dbReference type="EMBL" id="MBC8336540.1"/>
    </source>
</evidence>
<dbReference type="Proteomes" id="UP000614469">
    <property type="component" value="Unassembled WGS sequence"/>
</dbReference>
<dbReference type="GO" id="GO:0051287">
    <property type="term" value="F:NAD binding"/>
    <property type="evidence" value="ECO:0007669"/>
    <property type="project" value="InterPro"/>
</dbReference>
<dbReference type="InterPro" id="IPR006140">
    <property type="entry name" value="D-isomer_DH_NAD-bd"/>
</dbReference>
<evidence type="ECO:0000256" key="2">
    <source>
        <dbReference type="ARBA" id="ARBA00023027"/>
    </source>
</evidence>
<name>A0A8J6TJJ4_9CHLR</name>
<dbReference type="GO" id="GO:0016491">
    <property type="term" value="F:oxidoreductase activity"/>
    <property type="evidence" value="ECO:0007669"/>
    <property type="project" value="UniProtKB-KW"/>
</dbReference>
<gene>
    <name evidence="4" type="ORF">H8E29_14860</name>
</gene>
<accession>A0A8J6TJJ4</accession>
<protein>
    <submittedName>
        <fullName evidence="4">D-2-hydroxyacid dehydrogenase</fullName>
    </submittedName>
</protein>
<organism evidence="4 5">
    <name type="scientific">Candidatus Desulfolinea nitratireducens</name>
    <dbReference type="NCBI Taxonomy" id="2841698"/>
    <lineage>
        <taxon>Bacteria</taxon>
        <taxon>Bacillati</taxon>
        <taxon>Chloroflexota</taxon>
        <taxon>Anaerolineae</taxon>
        <taxon>Anaerolineales</taxon>
        <taxon>Anaerolineales incertae sedis</taxon>
        <taxon>Candidatus Desulfolinea</taxon>
    </lineage>
</organism>
<dbReference type="InterPro" id="IPR036291">
    <property type="entry name" value="NAD(P)-bd_dom_sf"/>
</dbReference>
<dbReference type="Gene3D" id="3.40.50.720">
    <property type="entry name" value="NAD(P)-binding Rossmann-like Domain"/>
    <property type="match status" value="2"/>
</dbReference>
<dbReference type="EMBL" id="JACNJN010000170">
    <property type="protein sequence ID" value="MBC8336540.1"/>
    <property type="molecule type" value="Genomic_DNA"/>
</dbReference>
<keyword evidence="2" id="KW-0520">NAD</keyword>
<dbReference type="FunFam" id="3.40.50.720:FF:000363">
    <property type="entry name" value="D-isomer specific 2-hydroxyacid dehydrogenase"/>
    <property type="match status" value="1"/>
</dbReference>
<feature type="domain" description="D-isomer specific 2-hydroxyacid dehydrogenase NAD-binding" evidence="3">
    <location>
        <begin position="105"/>
        <end position="276"/>
    </location>
</feature>
<keyword evidence="1" id="KW-0560">Oxidoreductase</keyword>
<evidence type="ECO:0000256" key="1">
    <source>
        <dbReference type="ARBA" id="ARBA00023002"/>
    </source>
</evidence>
<dbReference type="SUPFAM" id="SSF52283">
    <property type="entry name" value="Formate/glycerate dehydrogenase catalytic domain-like"/>
    <property type="match status" value="1"/>
</dbReference>
<dbReference type="PANTHER" id="PTHR43333">
    <property type="entry name" value="2-HACID_DH_C DOMAIN-CONTAINING PROTEIN"/>
    <property type="match status" value="1"/>
</dbReference>
<comment type="caution">
    <text evidence="4">The sequence shown here is derived from an EMBL/GenBank/DDBJ whole genome shotgun (WGS) entry which is preliminary data.</text>
</comment>
<dbReference type="Pfam" id="PF02826">
    <property type="entry name" value="2-Hacid_dh_C"/>
    <property type="match status" value="1"/>
</dbReference>
<dbReference type="PANTHER" id="PTHR43333:SF1">
    <property type="entry name" value="D-ISOMER SPECIFIC 2-HYDROXYACID DEHYDROGENASE NAD-BINDING DOMAIN-CONTAINING PROTEIN"/>
    <property type="match status" value="1"/>
</dbReference>
<evidence type="ECO:0000259" key="3">
    <source>
        <dbReference type="Pfam" id="PF02826"/>
    </source>
</evidence>
<proteinExistence type="predicted"/>
<dbReference type="CDD" id="cd05300">
    <property type="entry name" value="2-Hacid_dh_1"/>
    <property type="match status" value="1"/>
</dbReference>
<sequence length="311" mass="34956">MPKLLILSDRAEQYENLIQAAKLPNLEIFAFKNADVKAKIANQCEIVLGYPSLIRDLLPSLAKLRWVQTLSAGVELLLLPSLRRDYVLTNARGVFGELMAEYVFGYLLFHERQIFKHHQLQAKKSWDGSDTGSLRDKTIGLLGVGSIGAHVAKTAKHFGMIVHGYTRSSQSSPDVDVYHHDDLIEFACGVDYLVNIFPNTPETQKLLDASVFDALPKTAIFINVGRGSAVDDEALQAALEQEKIAGAVLDVFDKEPLPKEHPFWTTPNLWITFHTAAPSLPKDISQVFIENYHRYIKDEALNYQVDFERGY</sequence>